<dbReference type="InterPro" id="IPR003615">
    <property type="entry name" value="HNH_nuc"/>
</dbReference>
<dbReference type="InterPro" id="IPR052892">
    <property type="entry name" value="NA-targeting_endonuclease"/>
</dbReference>
<feature type="region of interest" description="Disordered" evidence="1">
    <location>
        <begin position="1"/>
        <end position="20"/>
    </location>
</feature>
<dbReference type="InterPro" id="IPR002711">
    <property type="entry name" value="HNH"/>
</dbReference>
<name>A0ABZ1SL30_9ACTN</name>
<evidence type="ECO:0000256" key="1">
    <source>
        <dbReference type="SAM" id="MobiDB-lite"/>
    </source>
</evidence>
<dbReference type="GO" id="GO:0004519">
    <property type="term" value="F:endonuclease activity"/>
    <property type="evidence" value="ECO:0007669"/>
    <property type="project" value="UniProtKB-KW"/>
</dbReference>
<accession>A0ABZ1SL30</accession>
<dbReference type="SMART" id="SM00507">
    <property type="entry name" value="HNHc"/>
    <property type="match status" value="1"/>
</dbReference>
<sequence>MPPLGQAGGGHNRPTAERRRQIRRSLAKRDGACCFYCGTAFADLAEATLDHLIPQVQIPGWKLANLVLACYPCNQAKAGMLPQGFLRPVGRFAPGLRPRPTLLDRLRAALMRLPLAVRRAGGRRSLGAGVSA</sequence>
<dbReference type="Proteomes" id="UP001432011">
    <property type="component" value="Chromosome"/>
</dbReference>
<evidence type="ECO:0000259" key="2">
    <source>
        <dbReference type="SMART" id="SM00507"/>
    </source>
</evidence>
<evidence type="ECO:0000313" key="4">
    <source>
        <dbReference type="Proteomes" id="UP001432011"/>
    </source>
</evidence>
<organism evidence="3 4">
    <name type="scientific">Microbispora hainanensis</name>
    <dbReference type="NCBI Taxonomy" id="568844"/>
    <lineage>
        <taxon>Bacteria</taxon>
        <taxon>Bacillati</taxon>
        <taxon>Actinomycetota</taxon>
        <taxon>Actinomycetes</taxon>
        <taxon>Streptosporangiales</taxon>
        <taxon>Streptosporangiaceae</taxon>
        <taxon>Microbispora</taxon>
    </lineage>
</organism>
<dbReference type="PANTHER" id="PTHR33877">
    <property type="entry name" value="SLL1193 PROTEIN"/>
    <property type="match status" value="1"/>
</dbReference>
<protein>
    <submittedName>
        <fullName evidence="3">HNH endonuclease</fullName>
    </submittedName>
</protein>
<keyword evidence="3" id="KW-0378">Hydrolase</keyword>
<proteinExistence type="predicted"/>
<gene>
    <name evidence="3" type="ORF">OG913_26815</name>
</gene>
<dbReference type="Pfam" id="PF01844">
    <property type="entry name" value="HNH"/>
    <property type="match status" value="1"/>
</dbReference>
<dbReference type="CDD" id="cd00085">
    <property type="entry name" value="HNHc"/>
    <property type="match status" value="1"/>
</dbReference>
<dbReference type="PANTHER" id="PTHR33877:SF2">
    <property type="entry name" value="OS07G0170200 PROTEIN"/>
    <property type="match status" value="1"/>
</dbReference>
<feature type="domain" description="HNH nuclease" evidence="2">
    <location>
        <begin position="21"/>
        <end position="75"/>
    </location>
</feature>
<dbReference type="RefSeq" id="WP_142650233.1">
    <property type="nucleotide sequence ID" value="NZ_CP108085.1"/>
</dbReference>
<evidence type="ECO:0000313" key="3">
    <source>
        <dbReference type="EMBL" id="WUP73009.1"/>
    </source>
</evidence>
<dbReference type="Gene3D" id="1.10.30.50">
    <property type="match status" value="1"/>
</dbReference>
<keyword evidence="3" id="KW-0540">Nuclease</keyword>
<dbReference type="EMBL" id="CP108085">
    <property type="protein sequence ID" value="WUP73009.1"/>
    <property type="molecule type" value="Genomic_DNA"/>
</dbReference>
<keyword evidence="3" id="KW-0255">Endonuclease</keyword>
<reference evidence="3" key="1">
    <citation type="submission" date="2022-10" db="EMBL/GenBank/DDBJ databases">
        <title>The complete genomes of actinobacterial strains from the NBC collection.</title>
        <authorList>
            <person name="Joergensen T.S."/>
            <person name="Alvarez Arevalo M."/>
            <person name="Sterndorff E.B."/>
            <person name="Faurdal D."/>
            <person name="Vuksanovic O."/>
            <person name="Mourched A.-S."/>
            <person name="Charusanti P."/>
            <person name="Shaw S."/>
            <person name="Blin K."/>
            <person name="Weber T."/>
        </authorList>
    </citation>
    <scope>NUCLEOTIDE SEQUENCE</scope>
    <source>
        <strain evidence="3">NBC_00254</strain>
    </source>
</reference>
<feature type="compositionally biased region" description="Gly residues" evidence="1">
    <location>
        <begin position="1"/>
        <end position="11"/>
    </location>
</feature>
<keyword evidence="4" id="KW-1185">Reference proteome</keyword>